<evidence type="ECO:0000256" key="1">
    <source>
        <dbReference type="ARBA" id="ARBA00022448"/>
    </source>
</evidence>
<dbReference type="InterPro" id="IPR010980">
    <property type="entry name" value="Cyt_c/b562"/>
</dbReference>
<name>A0A917A523_9RHOB</name>
<keyword evidence="5 6" id="KW-0408">Iron</keyword>
<accession>A0A917A523</accession>
<keyword evidence="1" id="KW-0813">Transport</keyword>
<dbReference type="EMBL" id="BMFJ01000001">
    <property type="protein sequence ID" value="GGE25427.1"/>
    <property type="molecule type" value="Genomic_DNA"/>
</dbReference>
<dbReference type="InterPro" id="IPR012127">
    <property type="entry name" value="Cyt_c_prime"/>
</dbReference>
<dbReference type="GO" id="GO:0022900">
    <property type="term" value="P:electron transport chain"/>
    <property type="evidence" value="ECO:0007669"/>
    <property type="project" value="InterPro"/>
</dbReference>
<evidence type="ECO:0000313" key="10">
    <source>
        <dbReference type="Proteomes" id="UP000612855"/>
    </source>
</evidence>
<dbReference type="PROSITE" id="PS51009">
    <property type="entry name" value="CYTCII"/>
    <property type="match status" value="1"/>
</dbReference>
<comment type="caution">
    <text evidence="9">The sequence shown here is derived from an EMBL/GenBank/DDBJ whole genome shotgun (WGS) entry which is preliminary data.</text>
</comment>
<keyword evidence="8" id="KW-0732">Signal</keyword>
<protein>
    <recommendedName>
        <fullName evidence="11">Cytochrome c556</fullName>
    </recommendedName>
</protein>
<dbReference type="GO" id="GO:0042597">
    <property type="term" value="C:periplasmic space"/>
    <property type="evidence" value="ECO:0007669"/>
    <property type="project" value="InterPro"/>
</dbReference>
<dbReference type="GO" id="GO:0009055">
    <property type="term" value="F:electron transfer activity"/>
    <property type="evidence" value="ECO:0007669"/>
    <property type="project" value="InterPro"/>
</dbReference>
<dbReference type="SUPFAM" id="SSF47175">
    <property type="entry name" value="Cytochromes"/>
    <property type="match status" value="1"/>
</dbReference>
<comment type="PTM">
    <text evidence="7">Binds 1 heme group per subunit.</text>
</comment>
<dbReference type="Proteomes" id="UP000612855">
    <property type="component" value="Unassembled WGS sequence"/>
</dbReference>
<evidence type="ECO:0000256" key="2">
    <source>
        <dbReference type="ARBA" id="ARBA00022617"/>
    </source>
</evidence>
<dbReference type="RefSeq" id="WP_188476780.1">
    <property type="nucleotide sequence ID" value="NZ_BMFJ01000001.1"/>
</dbReference>
<evidence type="ECO:0008006" key="11">
    <source>
        <dbReference type="Google" id="ProtNLM"/>
    </source>
</evidence>
<keyword evidence="10" id="KW-1185">Reference proteome</keyword>
<dbReference type="PIRSF" id="PIRSF000027">
    <property type="entry name" value="Cytc_c_prime"/>
    <property type="match status" value="1"/>
</dbReference>
<keyword evidence="2 7" id="KW-0349">Heme</keyword>
<dbReference type="AlphaFoldDB" id="A0A917A523"/>
<evidence type="ECO:0000256" key="6">
    <source>
        <dbReference type="PIRSR" id="PIRSR000027-1"/>
    </source>
</evidence>
<dbReference type="InterPro" id="IPR002321">
    <property type="entry name" value="Cyt_c_II"/>
</dbReference>
<dbReference type="Gene3D" id="1.20.120.10">
    <property type="entry name" value="Cytochrome c/b562"/>
    <property type="match status" value="1"/>
</dbReference>
<feature type="chain" id="PRO_5038008284" description="Cytochrome c556" evidence="8">
    <location>
        <begin position="19"/>
        <end position="144"/>
    </location>
</feature>
<gene>
    <name evidence="9" type="ORF">GCM10011360_12280</name>
</gene>
<sequence>MKKYIAIALIATGTAAFAHSGVKDPDVMNRMMGMSELANQMKVIGSMAKGEAAFDAAAIDAALAKISEEAGYIPSLFEKKALDPKSEALPVIWDDFDTFTARATDLEKVSGGLVGTVQTSADLGPAVQQIGKACGACHGDFRAK</sequence>
<evidence type="ECO:0000256" key="3">
    <source>
        <dbReference type="ARBA" id="ARBA00022723"/>
    </source>
</evidence>
<feature type="binding site" description="covalent" evidence="7">
    <location>
        <position position="137"/>
    </location>
    <ligand>
        <name>heme c</name>
        <dbReference type="ChEBI" id="CHEBI:61717"/>
    </ligand>
</feature>
<evidence type="ECO:0000256" key="7">
    <source>
        <dbReference type="PIRSR" id="PIRSR000027-2"/>
    </source>
</evidence>
<keyword evidence="3 6" id="KW-0479">Metal-binding</keyword>
<dbReference type="GO" id="GO:0005506">
    <property type="term" value="F:iron ion binding"/>
    <property type="evidence" value="ECO:0007669"/>
    <property type="project" value="InterPro"/>
</dbReference>
<organism evidence="9 10">
    <name type="scientific">Primorskyibacter flagellatus</name>
    <dbReference type="NCBI Taxonomy" id="1387277"/>
    <lineage>
        <taxon>Bacteria</taxon>
        <taxon>Pseudomonadati</taxon>
        <taxon>Pseudomonadota</taxon>
        <taxon>Alphaproteobacteria</taxon>
        <taxon>Rhodobacterales</taxon>
        <taxon>Roseobacteraceae</taxon>
        <taxon>Primorskyibacter</taxon>
    </lineage>
</organism>
<feature type="binding site" description="axial binding residue" evidence="6">
    <location>
        <position position="138"/>
    </location>
    <ligand>
        <name>heme c</name>
        <dbReference type="ChEBI" id="CHEBI:61717"/>
    </ligand>
    <ligandPart>
        <name>Fe</name>
        <dbReference type="ChEBI" id="CHEBI:18248"/>
    </ligandPart>
</feature>
<feature type="signal peptide" evidence="8">
    <location>
        <begin position="1"/>
        <end position="18"/>
    </location>
</feature>
<evidence type="ECO:0000256" key="8">
    <source>
        <dbReference type="SAM" id="SignalP"/>
    </source>
</evidence>
<dbReference type="Pfam" id="PF01322">
    <property type="entry name" value="Cytochrom_C_2"/>
    <property type="match status" value="1"/>
</dbReference>
<dbReference type="GO" id="GO:0020037">
    <property type="term" value="F:heme binding"/>
    <property type="evidence" value="ECO:0007669"/>
    <property type="project" value="InterPro"/>
</dbReference>
<evidence type="ECO:0000313" key="9">
    <source>
        <dbReference type="EMBL" id="GGE25427.1"/>
    </source>
</evidence>
<proteinExistence type="predicted"/>
<keyword evidence="4" id="KW-0249">Electron transport</keyword>
<reference evidence="10" key="1">
    <citation type="journal article" date="2019" name="Int. J. Syst. Evol. Microbiol.">
        <title>The Global Catalogue of Microorganisms (GCM) 10K type strain sequencing project: providing services to taxonomists for standard genome sequencing and annotation.</title>
        <authorList>
            <consortium name="The Broad Institute Genomics Platform"/>
            <consortium name="The Broad Institute Genome Sequencing Center for Infectious Disease"/>
            <person name="Wu L."/>
            <person name="Ma J."/>
        </authorList>
    </citation>
    <scope>NUCLEOTIDE SEQUENCE [LARGE SCALE GENOMIC DNA]</scope>
    <source>
        <strain evidence="10">CGMCC 1.12664</strain>
    </source>
</reference>
<evidence type="ECO:0000256" key="4">
    <source>
        <dbReference type="ARBA" id="ARBA00022982"/>
    </source>
</evidence>
<evidence type="ECO:0000256" key="5">
    <source>
        <dbReference type="ARBA" id="ARBA00023004"/>
    </source>
</evidence>
<feature type="binding site" description="covalent" evidence="7">
    <location>
        <position position="134"/>
    </location>
    <ligand>
        <name>heme c</name>
        <dbReference type="ChEBI" id="CHEBI:61717"/>
    </ligand>
</feature>